<dbReference type="InterPro" id="IPR001969">
    <property type="entry name" value="Aspartic_peptidase_AS"/>
</dbReference>
<dbReference type="GO" id="GO:0004519">
    <property type="term" value="F:endonuclease activity"/>
    <property type="evidence" value="ECO:0007669"/>
    <property type="project" value="UniProtKB-KW"/>
</dbReference>
<dbReference type="EC" id="2.7.7.49" evidence="1"/>
<dbReference type="OrthoDB" id="163970at2759"/>
<dbReference type="Pfam" id="PF17917">
    <property type="entry name" value="RT_RNaseH"/>
    <property type="match status" value="1"/>
</dbReference>
<dbReference type="CDD" id="cd01647">
    <property type="entry name" value="RT_LTR"/>
    <property type="match status" value="1"/>
</dbReference>
<feature type="domain" description="Reverse transcriptase RNase H-like" evidence="10">
    <location>
        <begin position="659"/>
        <end position="762"/>
    </location>
</feature>
<feature type="region of interest" description="Disordered" evidence="8">
    <location>
        <begin position="45"/>
        <end position="77"/>
    </location>
</feature>
<dbReference type="GO" id="GO:0004190">
    <property type="term" value="F:aspartic-type endopeptidase activity"/>
    <property type="evidence" value="ECO:0007669"/>
    <property type="project" value="InterPro"/>
</dbReference>
<dbReference type="CDD" id="cd09274">
    <property type="entry name" value="RNase_HI_RT_Ty3"/>
    <property type="match status" value="1"/>
</dbReference>
<evidence type="ECO:0000259" key="9">
    <source>
        <dbReference type="Pfam" id="PF00078"/>
    </source>
</evidence>
<dbReference type="FunFam" id="3.10.20.370:FF:000001">
    <property type="entry name" value="Retrovirus-related Pol polyprotein from transposon 17.6-like protein"/>
    <property type="match status" value="1"/>
</dbReference>
<keyword evidence="3" id="KW-0548">Nucleotidyltransferase</keyword>
<evidence type="ECO:0000256" key="8">
    <source>
        <dbReference type="SAM" id="MobiDB-lite"/>
    </source>
</evidence>
<keyword evidence="4" id="KW-0540">Nuclease</keyword>
<dbReference type="Gene3D" id="2.40.70.10">
    <property type="entry name" value="Acid Proteases"/>
    <property type="match status" value="1"/>
</dbReference>
<evidence type="ECO:0000313" key="11">
    <source>
        <dbReference type="EMBL" id="GMF34374.1"/>
    </source>
</evidence>
<protein>
    <recommendedName>
        <fullName evidence="1">RNA-directed DNA polymerase</fullName>
        <ecNumber evidence="1">2.7.7.49</ecNumber>
    </recommendedName>
</protein>
<sequence>MSDIDKMMQFQKGLLTEVKQEVKLRQFRTTTDAIPFALMYDRTHGVSSRHHGRQGLQSVQRRSYRSYPQPRQHMEEQPTPMEIGNARFVSHEECMRRNLSNQSWFRRVVDDEDGSGDDEDDLVEDSDAHVEVLDSLQLNMVSVNGEASSKRELLRFEGLMNGQVVRVLIDSGAERNIVRPGLAQHYVDAAKVTAEPFDGSTTPARMAQCCCESLSRSFKDVSLIEWEVSENQDVILGHPWLVQFNSIINWQTGWLDVTSDFLQPLPAKLGQQLDVHVQAGYFHMPLGPRSIEARGCQPLPIVFDNRDDDDADTSLVGLSAARFATKVQADVYAELYHGKIKASPKVKTIPPQLQTVVQEFADVFPVELPPGLPPNRSIEHDVVLKSGAKPSNRAPIRLSKVEQDALDIFAAELLKKKWIEISDSPWVSNIFGVPKKDPSICKFPSRLEWLHSNNPHMPIRWVIDYRLVNTASEVTKIPLPNNEQPFDRMNVAPMGLAGMPGTWPRLMRKVLSHLAFVVVYLDDICIFSRSMADHVTHLRQVGEVLREHKLYARPDKCDFGQSFVDLLGRTISVNGLHVDARKPRANAEWKGSGNMKDLQRFLGLACYYRQFIHSFATLVLPLGALVKKDVTWIWDKPQRQAFNFIKLALQHAPVLQLPDLGKSFIVTTDASHTCIGGVLSQMHGGSELPVAFFSKNLGAHELNWPVHEKELFAIKQALTRWRHYLHGVSFEVYTDNSACKWFLQHPRLSGRLARWLGFFASFQVTLHHRPGALNVVADALSRPPGSSSSPGEGQ</sequence>
<dbReference type="GO" id="GO:0003964">
    <property type="term" value="F:RNA-directed DNA polymerase activity"/>
    <property type="evidence" value="ECO:0007669"/>
    <property type="project" value="UniProtKB-KW"/>
</dbReference>
<dbReference type="SUPFAM" id="SSF50630">
    <property type="entry name" value="Acid proteases"/>
    <property type="match status" value="1"/>
</dbReference>
<evidence type="ECO:0000259" key="10">
    <source>
        <dbReference type="Pfam" id="PF17917"/>
    </source>
</evidence>
<dbReference type="Gene3D" id="3.30.70.270">
    <property type="match status" value="3"/>
</dbReference>
<dbReference type="Proteomes" id="UP001165121">
    <property type="component" value="Unassembled WGS sequence"/>
</dbReference>
<dbReference type="Pfam" id="PF00078">
    <property type="entry name" value="RVT_1"/>
    <property type="match status" value="1"/>
</dbReference>
<dbReference type="Gene3D" id="3.10.10.10">
    <property type="entry name" value="HIV Type 1 Reverse Transcriptase, subunit A, domain 1"/>
    <property type="match status" value="2"/>
</dbReference>
<evidence type="ECO:0000256" key="1">
    <source>
        <dbReference type="ARBA" id="ARBA00012493"/>
    </source>
</evidence>
<reference evidence="11" key="1">
    <citation type="submission" date="2023-04" db="EMBL/GenBank/DDBJ databases">
        <title>Phytophthora fragariaefolia NBRC 109709.</title>
        <authorList>
            <person name="Ichikawa N."/>
            <person name="Sato H."/>
            <person name="Tonouchi N."/>
        </authorList>
    </citation>
    <scope>NUCLEOTIDE SEQUENCE</scope>
    <source>
        <strain evidence="11">NBRC 109709</strain>
    </source>
</reference>
<dbReference type="InterPro" id="IPR050951">
    <property type="entry name" value="Retrovirus_Pol_polyprotein"/>
</dbReference>
<dbReference type="InterPro" id="IPR043128">
    <property type="entry name" value="Rev_trsase/Diguanyl_cyclase"/>
</dbReference>
<evidence type="ECO:0000256" key="2">
    <source>
        <dbReference type="ARBA" id="ARBA00022679"/>
    </source>
</evidence>
<dbReference type="PANTHER" id="PTHR37984:SF5">
    <property type="entry name" value="PROTEIN NYNRIN-LIKE"/>
    <property type="match status" value="1"/>
</dbReference>
<evidence type="ECO:0000313" key="12">
    <source>
        <dbReference type="Proteomes" id="UP001165121"/>
    </source>
</evidence>
<keyword evidence="6" id="KW-0378">Hydrolase</keyword>
<dbReference type="CDD" id="cd00303">
    <property type="entry name" value="retropepsin_like"/>
    <property type="match status" value="1"/>
</dbReference>
<keyword evidence="7" id="KW-0695">RNA-directed DNA polymerase</keyword>
<feature type="domain" description="Reverse transcriptase" evidence="9">
    <location>
        <begin position="480"/>
        <end position="570"/>
    </location>
</feature>
<dbReference type="InterPro" id="IPR043502">
    <property type="entry name" value="DNA/RNA_pol_sf"/>
</dbReference>
<keyword evidence="2" id="KW-0808">Transferase</keyword>
<name>A0A9W7CJK5_9STRA</name>
<dbReference type="AlphaFoldDB" id="A0A9W7CJK5"/>
<evidence type="ECO:0000256" key="5">
    <source>
        <dbReference type="ARBA" id="ARBA00022759"/>
    </source>
</evidence>
<proteinExistence type="predicted"/>
<organism evidence="11 12">
    <name type="scientific">Phytophthora fragariaefolia</name>
    <dbReference type="NCBI Taxonomy" id="1490495"/>
    <lineage>
        <taxon>Eukaryota</taxon>
        <taxon>Sar</taxon>
        <taxon>Stramenopiles</taxon>
        <taxon>Oomycota</taxon>
        <taxon>Peronosporomycetes</taxon>
        <taxon>Peronosporales</taxon>
        <taxon>Peronosporaceae</taxon>
        <taxon>Phytophthora</taxon>
    </lineage>
</organism>
<evidence type="ECO:0000256" key="6">
    <source>
        <dbReference type="ARBA" id="ARBA00022801"/>
    </source>
</evidence>
<evidence type="ECO:0000256" key="3">
    <source>
        <dbReference type="ARBA" id="ARBA00022695"/>
    </source>
</evidence>
<dbReference type="InterPro" id="IPR000477">
    <property type="entry name" value="RT_dom"/>
</dbReference>
<keyword evidence="12" id="KW-1185">Reference proteome</keyword>
<dbReference type="InterPro" id="IPR041373">
    <property type="entry name" value="RT_RNaseH"/>
</dbReference>
<dbReference type="PROSITE" id="PS00141">
    <property type="entry name" value="ASP_PROTEASE"/>
    <property type="match status" value="1"/>
</dbReference>
<evidence type="ECO:0000256" key="4">
    <source>
        <dbReference type="ARBA" id="ARBA00022722"/>
    </source>
</evidence>
<gene>
    <name evidence="11" type="ORF">Pfra01_000882000</name>
</gene>
<keyword evidence="5" id="KW-0255">Endonuclease</keyword>
<dbReference type="SUPFAM" id="SSF56672">
    <property type="entry name" value="DNA/RNA polymerases"/>
    <property type="match status" value="1"/>
</dbReference>
<dbReference type="PANTHER" id="PTHR37984">
    <property type="entry name" value="PROTEIN CBG26694"/>
    <property type="match status" value="1"/>
</dbReference>
<accession>A0A9W7CJK5</accession>
<dbReference type="InterPro" id="IPR021109">
    <property type="entry name" value="Peptidase_aspartic_dom_sf"/>
</dbReference>
<dbReference type="EMBL" id="BSXT01000804">
    <property type="protein sequence ID" value="GMF34374.1"/>
    <property type="molecule type" value="Genomic_DNA"/>
</dbReference>
<dbReference type="GO" id="GO:0006508">
    <property type="term" value="P:proteolysis"/>
    <property type="evidence" value="ECO:0007669"/>
    <property type="project" value="InterPro"/>
</dbReference>
<evidence type="ECO:0000256" key="7">
    <source>
        <dbReference type="ARBA" id="ARBA00022918"/>
    </source>
</evidence>
<dbReference type="FunFam" id="3.30.70.270:FF:000020">
    <property type="entry name" value="Transposon Tf2-6 polyprotein-like Protein"/>
    <property type="match status" value="1"/>
</dbReference>
<comment type="caution">
    <text evidence="11">The sequence shown here is derived from an EMBL/GenBank/DDBJ whole genome shotgun (WGS) entry which is preliminary data.</text>
</comment>